<accession>A0ABD0M113</accession>
<reference evidence="2 3" key="1">
    <citation type="journal article" date="2023" name="Sci. Data">
        <title>Genome assembly of the Korean intertidal mud-creeper Batillaria attramentaria.</title>
        <authorList>
            <person name="Patra A.K."/>
            <person name="Ho P.T."/>
            <person name="Jun S."/>
            <person name="Lee S.J."/>
            <person name="Kim Y."/>
            <person name="Won Y.J."/>
        </authorList>
    </citation>
    <scope>NUCLEOTIDE SEQUENCE [LARGE SCALE GENOMIC DNA]</scope>
    <source>
        <strain evidence="2">Wonlab-2016</strain>
    </source>
</reference>
<dbReference type="AlphaFoldDB" id="A0ABD0M113"/>
<evidence type="ECO:0000313" key="2">
    <source>
        <dbReference type="EMBL" id="KAK7505609.1"/>
    </source>
</evidence>
<protein>
    <submittedName>
        <fullName evidence="2">Uncharacterized protein</fullName>
    </submittedName>
</protein>
<dbReference type="EMBL" id="JACVVK020000009">
    <property type="protein sequence ID" value="KAK7505609.1"/>
    <property type="molecule type" value="Genomic_DNA"/>
</dbReference>
<comment type="caution">
    <text evidence="2">The sequence shown here is derived from an EMBL/GenBank/DDBJ whole genome shotgun (WGS) entry which is preliminary data.</text>
</comment>
<gene>
    <name evidence="2" type="ORF">BaRGS_00002880</name>
</gene>
<dbReference type="Proteomes" id="UP001519460">
    <property type="component" value="Unassembled WGS sequence"/>
</dbReference>
<feature type="region of interest" description="Disordered" evidence="1">
    <location>
        <begin position="1"/>
        <end position="23"/>
    </location>
</feature>
<sequence>MSAPKRSCRRPVSSTEHFRHAEENQRIRNRQALNDAAAAQEMLICAVLSLLISEDCPGQASSAAESKF</sequence>
<keyword evidence="3" id="KW-1185">Reference proteome</keyword>
<evidence type="ECO:0000313" key="3">
    <source>
        <dbReference type="Proteomes" id="UP001519460"/>
    </source>
</evidence>
<proteinExistence type="predicted"/>
<evidence type="ECO:0000256" key="1">
    <source>
        <dbReference type="SAM" id="MobiDB-lite"/>
    </source>
</evidence>
<name>A0ABD0M113_9CAEN</name>
<organism evidence="2 3">
    <name type="scientific">Batillaria attramentaria</name>
    <dbReference type="NCBI Taxonomy" id="370345"/>
    <lineage>
        <taxon>Eukaryota</taxon>
        <taxon>Metazoa</taxon>
        <taxon>Spiralia</taxon>
        <taxon>Lophotrochozoa</taxon>
        <taxon>Mollusca</taxon>
        <taxon>Gastropoda</taxon>
        <taxon>Caenogastropoda</taxon>
        <taxon>Sorbeoconcha</taxon>
        <taxon>Cerithioidea</taxon>
        <taxon>Batillariidae</taxon>
        <taxon>Batillaria</taxon>
    </lineage>
</organism>